<proteinExistence type="inferred from homology"/>
<evidence type="ECO:0000256" key="2">
    <source>
        <dbReference type="ARBA" id="ARBA00022980"/>
    </source>
</evidence>
<comment type="similarity">
    <text evidence="4">Belongs to the TTC4 family.</text>
</comment>
<dbReference type="CDD" id="cd00154">
    <property type="entry name" value="Rab"/>
    <property type="match status" value="1"/>
</dbReference>
<keyword evidence="3" id="KW-0687">Ribonucleoprotein</keyword>
<evidence type="ECO:0000256" key="4">
    <source>
        <dbReference type="ARBA" id="ARBA00023602"/>
    </source>
</evidence>
<dbReference type="GO" id="GO:0022627">
    <property type="term" value="C:cytosolic small ribosomal subunit"/>
    <property type="evidence" value="ECO:0007669"/>
    <property type="project" value="TreeGrafter"/>
</dbReference>
<organism evidence="9 10">
    <name type="scientific">Coprinellus micaceus</name>
    <name type="common">Glistening ink-cap mushroom</name>
    <name type="synonym">Coprinus micaceus</name>
    <dbReference type="NCBI Taxonomy" id="71717"/>
    <lineage>
        <taxon>Eukaryota</taxon>
        <taxon>Fungi</taxon>
        <taxon>Dikarya</taxon>
        <taxon>Basidiomycota</taxon>
        <taxon>Agaricomycotina</taxon>
        <taxon>Agaricomycetes</taxon>
        <taxon>Agaricomycetidae</taxon>
        <taxon>Agaricales</taxon>
        <taxon>Agaricineae</taxon>
        <taxon>Psathyrellaceae</taxon>
        <taxon>Coprinellus</taxon>
    </lineage>
</organism>
<dbReference type="InterPro" id="IPR019734">
    <property type="entry name" value="TPR_rpt"/>
</dbReference>
<dbReference type="SMART" id="SM00174">
    <property type="entry name" value="RHO"/>
    <property type="match status" value="1"/>
</dbReference>
<evidence type="ECO:0000256" key="1">
    <source>
        <dbReference type="ARBA" id="ARBA00007820"/>
    </source>
</evidence>
<feature type="compositionally biased region" description="Acidic residues" evidence="7">
    <location>
        <begin position="1104"/>
        <end position="1116"/>
    </location>
</feature>
<dbReference type="STRING" id="71717.A0A4Y7TMW4"/>
<dbReference type="GO" id="GO:0051879">
    <property type="term" value="F:Hsp90 protein binding"/>
    <property type="evidence" value="ECO:0007669"/>
    <property type="project" value="InterPro"/>
</dbReference>
<dbReference type="CDD" id="cd21377">
    <property type="entry name" value="CTWD_Cns1-like"/>
    <property type="match status" value="1"/>
</dbReference>
<dbReference type="InterPro" id="IPR047861">
    <property type="entry name" value="Ribosomal_eS7_CS"/>
</dbReference>
<dbReference type="Pfam" id="PF00071">
    <property type="entry name" value="Ras"/>
    <property type="match status" value="1"/>
</dbReference>
<dbReference type="GO" id="GO:0006412">
    <property type="term" value="P:translation"/>
    <property type="evidence" value="ECO:0007669"/>
    <property type="project" value="InterPro"/>
</dbReference>
<dbReference type="InterPro" id="IPR000554">
    <property type="entry name" value="Ribosomal_eS7"/>
</dbReference>
<keyword evidence="5" id="KW-0802">TPR repeat</keyword>
<dbReference type="SUPFAM" id="SSF52540">
    <property type="entry name" value="P-loop containing nucleoside triphosphate hydrolases"/>
    <property type="match status" value="1"/>
</dbReference>
<dbReference type="FunFam" id="3.40.50.300:FF:000808">
    <property type="entry name" value="Small GTP-binding protein, putative"/>
    <property type="match status" value="1"/>
</dbReference>
<comment type="similarity">
    <text evidence="1">Belongs to the eukaryotic ribosomal protein eS7 family.</text>
</comment>
<evidence type="ECO:0000256" key="3">
    <source>
        <dbReference type="ARBA" id="ARBA00023274"/>
    </source>
</evidence>
<name>A0A4Y7TMW4_COPMI</name>
<dbReference type="Gene3D" id="3.40.50.300">
    <property type="entry name" value="P-loop containing nucleotide triphosphate hydrolases"/>
    <property type="match status" value="1"/>
</dbReference>
<dbReference type="GO" id="GO:0032040">
    <property type="term" value="C:small-subunit processome"/>
    <property type="evidence" value="ECO:0007669"/>
    <property type="project" value="TreeGrafter"/>
</dbReference>
<evidence type="ECO:0000256" key="6">
    <source>
        <dbReference type="SAM" id="Coils"/>
    </source>
</evidence>
<dbReference type="Pfam" id="PF18972">
    <property type="entry name" value="Wheel"/>
    <property type="match status" value="1"/>
</dbReference>
<feature type="repeat" description="TPR" evidence="5">
    <location>
        <begin position="58"/>
        <end position="91"/>
    </location>
</feature>
<feature type="domain" description="Cns1/TTC4 wheel" evidence="8">
    <location>
        <begin position="228"/>
        <end position="348"/>
    </location>
</feature>
<gene>
    <name evidence="9" type="ORF">FA13DRAFT_1706827</name>
</gene>
<dbReference type="GO" id="GO:0006364">
    <property type="term" value="P:rRNA processing"/>
    <property type="evidence" value="ECO:0007669"/>
    <property type="project" value="TreeGrafter"/>
</dbReference>
<dbReference type="Proteomes" id="UP000298030">
    <property type="component" value="Unassembled WGS sequence"/>
</dbReference>
<evidence type="ECO:0000256" key="5">
    <source>
        <dbReference type="PROSITE-ProRule" id="PRU00339"/>
    </source>
</evidence>
<feature type="compositionally biased region" description="Low complexity" evidence="7">
    <location>
        <begin position="1017"/>
        <end position="1027"/>
    </location>
</feature>
<dbReference type="GO" id="GO:0042274">
    <property type="term" value="P:ribosomal small subunit biogenesis"/>
    <property type="evidence" value="ECO:0007669"/>
    <property type="project" value="TreeGrafter"/>
</dbReference>
<dbReference type="GO" id="GO:0003735">
    <property type="term" value="F:structural constituent of ribosome"/>
    <property type="evidence" value="ECO:0007669"/>
    <property type="project" value="InterPro"/>
</dbReference>
<dbReference type="SUPFAM" id="SSF48452">
    <property type="entry name" value="TPR-like"/>
    <property type="match status" value="1"/>
</dbReference>
<dbReference type="EMBL" id="QPFP01000007">
    <property type="protein sequence ID" value="TEB35547.1"/>
    <property type="molecule type" value="Genomic_DNA"/>
</dbReference>
<feature type="compositionally biased region" description="Low complexity" evidence="7">
    <location>
        <begin position="1069"/>
        <end position="1103"/>
    </location>
</feature>
<dbReference type="GO" id="GO:0005525">
    <property type="term" value="F:GTP binding"/>
    <property type="evidence" value="ECO:0007669"/>
    <property type="project" value="InterPro"/>
</dbReference>
<dbReference type="InterPro" id="IPR011990">
    <property type="entry name" value="TPR-like_helical_dom_sf"/>
</dbReference>
<dbReference type="GO" id="GO:0003924">
    <property type="term" value="F:GTPase activity"/>
    <property type="evidence" value="ECO:0007669"/>
    <property type="project" value="InterPro"/>
</dbReference>
<reference evidence="9 10" key="1">
    <citation type="journal article" date="2019" name="Nat. Ecol. Evol.">
        <title>Megaphylogeny resolves global patterns of mushroom evolution.</title>
        <authorList>
            <person name="Varga T."/>
            <person name="Krizsan K."/>
            <person name="Foldi C."/>
            <person name="Dima B."/>
            <person name="Sanchez-Garcia M."/>
            <person name="Sanchez-Ramirez S."/>
            <person name="Szollosi G.J."/>
            <person name="Szarkandi J.G."/>
            <person name="Papp V."/>
            <person name="Albert L."/>
            <person name="Andreopoulos W."/>
            <person name="Angelini C."/>
            <person name="Antonin V."/>
            <person name="Barry K.W."/>
            <person name="Bougher N.L."/>
            <person name="Buchanan P."/>
            <person name="Buyck B."/>
            <person name="Bense V."/>
            <person name="Catcheside P."/>
            <person name="Chovatia M."/>
            <person name="Cooper J."/>
            <person name="Damon W."/>
            <person name="Desjardin D."/>
            <person name="Finy P."/>
            <person name="Geml J."/>
            <person name="Haridas S."/>
            <person name="Hughes K."/>
            <person name="Justo A."/>
            <person name="Karasinski D."/>
            <person name="Kautmanova I."/>
            <person name="Kiss B."/>
            <person name="Kocsube S."/>
            <person name="Kotiranta H."/>
            <person name="LaButti K.M."/>
            <person name="Lechner B.E."/>
            <person name="Liimatainen K."/>
            <person name="Lipzen A."/>
            <person name="Lukacs Z."/>
            <person name="Mihaltcheva S."/>
            <person name="Morgado L.N."/>
            <person name="Niskanen T."/>
            <person name="Noordeloos M.E."/>
            <person name="Ohm R.A."/>
            <person name="Ortiz-Santana B."/>
            <person name="Ovrebo C."/>
            <person name="Racz N."/>
            <person name="Riley R."/>
            <person name="Savchenko A."/>
            <person name="Shiryaev A."/>
            <person name="Soop K."/>
            <person name="Spirin V."/>
            <person name="Szebenyi C."/>
            <person name="Tomsovsky M."/>
            <person name="Tulloss R.E."/>
            <person name="Uehling J."/>
            <person name="Grigoriev I.V."/>
            <person name="Vagvolgyi C."/>
            <person name="Papp T."/>
            <person name="Martin F.M."/>
            <person name="Miettinen O."/>
            <person name="Hibbett D.S."/>
            <person name="Nagy L.G."/>
        </authorList>
    </citation>
    <scope>NUCLEOTIDE SEQUENCE [LARGE SCALE GENOMIC DNA]</scope>
    <source>
        <strain evidence="9 10">FP101781</strain>
    </source>
</reference>
<dbReference type="PANTHER" id="PTHR11278">
    <property type="entry name" value="40S RIBOSOMAL PROTEIN S7"/>
    <property type="match status" value="1"/>
</dbReference>
<dbReference type="GO" id="GO:0030686">
    <property type="term" value="C:90S preribosome"/>
    <property type="evidence" value="ECO:0007669"/>
    <property type="project" value="TreeGrafter"/>
</dbReference>
<dbReference type="PROSITE" id="PS51419">
    <property type="entry name" value="RAB"/>
    <property type="match status" value="1"/>
</dbReference>
<dbReference type="PRINTS" id="PR00449">
    <property type="entry name" value="RASTRNSFRMNG"/>
</dbReference>
<dbReference type="PROSITE" id="PS50005">
    <property type="entry name" value="TPR"/>
    <property type="match status" value="1"/>
</dbReference>
<dbReference type="InterPro" id="IPR044059">
    <property type="entry name" value="Csn1/TTC4_wheel"/>
</dbReference>
<dbReference type="PANTHER" id="PTHR11278:SF0">
    <property type="entry name" value="SMALL RIBOSOMAL SUBUNIT PROTEIN ES7"/>
    <property type="match status" value="1"/>
</dbReference>
<keyword evidence="10" id="KW-1185">Reference proteome</keyword>
<feature type="region of interest" description="Disordered" evidence="7">
    <location>
        <begin position="983"/>
        <end position="1122"/>
    </location>
</feature>
<keyword evidence="6" id="KW-0175">Coiled coil</keyword>
<dbReference type="AlphaFoldDB" id="A0A4Y7TMW4"/>
<dbReference type="SMART" id="SM00028">
    <property type="entry name" value="TPR"/>
    <property type="match status" value="2"/>
</dbReference>
<protein>
    <recommendedName>
        <fullName evidence="8">Cns1/TTC4 wheel domain-containing protein</fullName>
    </recommendedName>
</protein>
<dbReference type="InterPro" id="IPR005225">
    <property type="entry name" value="Small_GTP-bd"/>
</dbReference>
<dbReference type="OrthoDB" id="1724687at2759"/>
<accession>A0A4Y7TMW4</accession>
<dbReference type="InterPro" id="IPR001806">
    <property type="entry name" value="Small_GTPase"/>
</dbReference>
<feature type="coiled-coil region" evidence="6">
    <location>
        <begin position="162"/>
        <end position="199"/>
    </location>
</feature>
<dbReference type="SMART" id="SM00175">
    <property type="entry name" value="RAB"/>
    <property type="match status" value="1"/>
</dbReference>
<evidence type="ECO:0000313" key="9">
    <source>
        <dbReference type="EMBL" id="TEB35547.1"/>
    </source>
</evidence>
<feature type="compositionally biased region" description="Polar residues" evidence="7">
    <location>
        <begin position="1051"/>
        <end position="1061"/>
    </location>
</feature>
<evidence type="ECO:0000259" key="8">
    <source>
        <dbReference type="Pfam" id="PF18972"/>
    </source>
</evidence>
<dbReference type="SMART" id="SM00173">
    <property type="entry name" value="RAS"/>
    <property type="match status" value="1"/>
</dbReference>
<dbReference type="Pfam" id="PF01251">
    <property type="entry name" value="Ribosomal_S7e"/>
    <property type="match status" value="1"/>
</dbReference>
<dbReference type="PROSITE" id="PS00948">
    <property type="entry name" value="RIBOSOMAL_S7E"/>
    <property type="match status" value="1"/>
</dbReference>
<feature type="compositionally biased region" description="Pro residues" evidence="7">
    <location>
        <begin position="1028"/>
        <end position="1041"/>
    </location>
</feature>
<dbReference type="InterPro" id="IPR027417">
    <property type="entry name" value="P-loop_NTPase"/>
</dbReference>
<feature type="compositionally biased region" description="Pro residues" evidence="7">
    <location>
        <begin position="985"/>
        <end position="1000"/>
    </location>
</feature>
<dbReference type="PROSITE" id="PS51421">
    <property type="entry name" value="RAS"/>
    <property type="match status" value="1"/>
</dbReference>
<dbReference type="NCBIfam" id="TIGR00231">
    <property type="entry name" value="small_GTP"/>
    <property type="match status" value="1"/>
</dbReference>
<dbReference type="Gene3D" id="1.25.40.10">
    <property type="entry name" value="Tetratricopeptide repeat domain"/>
    <property type="match status" value="1"/>
</dbReference>
<feature type="region of interest" description="Disordered" evidence="7">
    <location>
        <begin position="377"/>
        <end position="422"/>
    </location>
</feature>
<sequence>MAEGFGPLELGQDELQAKLSAMDSVPLFMKSLPEDDSENPMIAALQDLAYEGTPDEIATNFKEQGNEYFKGKRYREAVGFYTQGVDAKPTDNKGGGELMRFKPIQENYGSVLRDCAKALNTDEGASKAYYRSAQALLALDRVEEGLDCCDRCLAFDAENQGIKVVRERITKRKEDKDKYEREKEERIRKESEAKRVMQAGFRARNLIDIPKPDGSSNPYQPRFDGEDASMLILPVFLLYPQYAISDIISEFYEDTTFEAHLEQMFPPKGAAPPWDAKGEYTYKNLVIYAITHRKRLFKVGKKNTLQDIFKAAGGKTDGPKDGLEVKDGCITFVVLPKGEEESKWVEEFKKTREERYCSTDGIESFEEMSTILHSGRVRSRGDGQVDNGPFLRGTSASFRRRQRGHSGSSSTETKEEAAGSTGVITREKTIDTVWECDWEKEGDIHDATFRHGFSSMSPVPIPESPWTWVDKIAPSLARSRRTSREWGRAPRKTDDAMSACRDRIPEGAKGIRRRRRSSRVARRYLEENVWVSGGMAVEAAGVITQRDCGGITPRASRDSRPVAGREPGMSLDNDVFDEFEHNDNAKKGCCAVGWERKRGRGSWEWDGCDLCSLDVDTVAGPSSKMSVASKILRTANAPTTSPDEIETQVAQALIDLENNVPELKSELRVLQISAAREVDVRGGKKAIVIFVPVPQLKAFHKVQQRLTRELEKKFSDRHVVFIAQRRMLRKPTRTSRVQQKRPRSRTLTSVHEKILEDLVFPTEIVGKRTRVAVDGSKLLKVFLDSKDATSLEYKLDSFSSVYRRLTGKDVVFEFPVRAARLLIAMDDVCDHYPVPDPYSRRRLDRGIDSKIVVMGSSGVGKTSLLQRYTQNKFDPRNTTSTSGAFFVTKKVTMHGVRVRLQLWDTAGQERFRSMAPMYYRGANAALLLYDITNAQSFYDVKGWLEELKKNCSPDLLIFIVGAKADLVDHRAVSQDMARLSLHNWFPPPRPPTPPPPPPPSSLSYIRPRFTSFPGLKSPTLNGSTPSPSSSPSPGPTSPETPPYLDLPSRSPGLQRSKTTAPSRPRTAGSSLTRSNTTSTTSRTPQSSRFGFSGYDNYDNSSNSIEEEEDDPTEDEREWGLSKDMELFEVSAKDDLAAIMSRKDIIERENERKQRDSVFLDPAVPSWAAQADAEEARQKALQRSGSWNCC</sequence>
<evidence type="ECO:0000256" key="7">
    <source>
        <dbReference type="SAM" id="MobiDB-lite"/>
    </source>
</evidence>
<keyword evidence="2" id="KW-0689">Ribosomal protein</keyword>
<comment type="caution">
    <text evidence="9">The sequence shown here is derived from an EMBL/GenBank/DDBJ whole genome shotgun (WGS) entry which is preliminary data.</text>
</comment>
<evidence type="ECO:0000313" key="10">
    <source>
        <dbReference type="Proteomes" id="UP000298030"/>
    </source>
</evidence>